<dbReference type="GO" id="GO:0004521">
    <property type="term" value="F:RNA endonuclease activity"/>
    <property type="evidence" value="ECO:0007669"/>
    <property type="project" value="TreeGrafter"/>
</dbReference>
<dbReference type="Gene3D" id="3.60.15.10">
    <property type="entry name" value="Ribonuclease Z/Hydroxyacylglutathione hydrolase-like"/>
    <property type="match status" value="1"/>
</dbReference>
<dbReference type="CDD" id="cd16295">
    <property type="entry name" value="TTHA0252-CPSF-like_MBL-fold"/>
    <property type="match status" value="1"/>
</dbReference>
<dbReference type="Gene3D" id="3.40.50.10890">
    <property type="match status" value="1"/>
</dbReference>
<dbReference type="Pfam" id="PF10996">
    <property type="entry name" value="Beta-Casp"/>
    <property type="match status" value="1"/>
</dbReference>
<dbReference type="EMBL" id="PEVG01000014">
    <property type="protein sequence ID" value="PIU99656.1"/>
    <property type="molecule type" value="Genomic_DNA"/>
</dbReference>
<dbReference type="GO" id="GO:0016787">
    <property type="term" value="F:hydrolase activity"/>
    <property type="evidence" value="ECO:0007669"/>
    <property type="project" value="UniProtKB-KW"/>
</dbReference>
<dbReference type="InterPro" id="IPR011108">
    <property type="entry name" value="RMMBL"/>
</dbReference>
<dbReference type="SMART" id="SM00849">
    <property type="entry name" value="Lactamase_B"/>
    <property type="match status" value="1"/>
</dbReference>
<dbReference type="InterPro" id="IPR050698">
    <property type="entry name" value="MBL"/>
</dbReference>
<evidence type="ECO:0008006" key="6">
    <source>
        <dbReference type="Google" id="ProtNLM"/>
    </source>
</evidence>
<dbReference type="PANTHER" id="PTHR11203">
    <property type="entry name" value="CLEAVAGE AND POLYADENYLATION SPECIFICITY FACTOR FAMILY MEMBER"/>
    <property type="match status" value="1"/>
</dbReference>
<comment type="caution">
    <text evidence="4">The sequence shown here is derived from an EMBL/GenBank/DDBJ whole genome shotgun (WGS) entry which is preliminary data.</text>
</comment>
<evidence type="ECO:0000259" key="3">
    <source>
        <dbReference type="SMART" id="SM01027"/>
    </source>
</evidence>
<dbReference type="InterPro" id="IPR036866">
    <property type="entry name" value="RibonucZ/Hydroxyglut_hydro"/>
</dbReference>
<organism evidence="4 5">
    <name type="scientific">Candidatus Tagabacteria bacterium CG03_land_8_20_14_0_80_41_22</name>
    <dbReference type="NCBI Taxonomy" id="1975020"/>
    <lineage>
        <taxon>Bacteria</taxon>
        <taxon>Candidatus Tagaibacteriota</taxon>
    </lineage>
</organism>
<accession>A0A2M7B955</accession>
<sequence>MAKVKLSFFGGAQEVTGSCMLLESEKTKLLVDCGLFQGAKFMEGRNINPFPFDPKTIDALLVTHGHLDHIGRIPKLVREGFNGKIFSTGATRDLGRLMLIDSLRVMKKEIKDKTEKLIYREEDVDAAMAQWEGLNYHEPFEVGDFKINFKDAGHILGSAIAEIVCNKKKIVFSGDLGNSPTPLLRNTEEIRDANFLIIETTYGDREHEGRSERKIKLERIIEDTIKAGGVLMIPAFSIERTQELLFELNDLVENGRIPEIPIFVDSPLAIGAVRIYQQYENYYNKEAKYIIASGDDLFKFPGLQFTETTEESKKINDIPPPKVIIAGSGMSTGGRIIHHERRYLSDPKSTLLLISYQVAGSVGRQLKDGAKEVNIFGESVTVKARVAALGGYSAHPDKEGLYKFVENSYDTLEKVFAVQSEPKSTLFFTQMIRDHLGIPAVAPRYGDSFEFEV</sequence>
<dbReference type="InterPro" id="IPR001279">
    <property type="entry name" value="Metallo-B-lactamas"/>
</dbReference>
<reference evidence="5" key="1">
    <citation type="submission" date="2017-09" db="EMBL/GenBank/DDBJ databases">
        <title>Depth-based differentiation of microbial function through sediment-hosted aquifers and enrichment of novel symbionts in the deep terrestrial subsurface.</title>
        <authorList>
            <person name="Probst A.J."/>
            <person name="Ladd B."/>
            <person name="Jarett J.K."/>
            <person name="Geller-Mcgrath D.E."/>
            <person name="Sieber C.M.K."/>
            <person name="Emerson J.B."/>
            <person name="Anantharaman K."/>
            <person name="Thomas B.C."/>
            <person name="Malmstrom R."/>
            <person name="Stieglmeier M."/>
            <person name="Klingl A."/>
            <person name="Woyke T."/>
            <person name="Ryan C.M."/>
            <person name="Banfield J.F."/>
        </authorList>
    </citation>
    <scope>NUCLEOTIDE SEQUENCE [LARGE SCALE GENOMIC DNA]</scope>
</reference>
<dbReference type="Proteomes" id="UP000228561">
    <property type="component" value="Unassembled WGS sequence"/>
</dbReference>
<keyword evidence="1" id="KW-0378">Hydrolase</keyword>
<feature type="domain" description="Beta-Casp" evidence="3">
    <location>
        <begin position="241"/>
        <end position="366"/>
    </location>
</feature>
<evidence type="ECO:0000313" key="4">
    <source>
        <dbReference type="EMBL" id="PIU99656.1"/>
    </source>
</evidence>
<dbReference type="PANTHER" id="PTHR11203:SF37">
    <property type="entry name" value="INTEGRATOR COMPLEX SUBUNIT 11"/>
    <property type="match status" value="1"/>
</dbReference>
<dbReference type="InterPro" id="IPR022712">
    <property type="entry name" value="Beta_Casp"/>
</dbReference>
<name>A0A2M7B955_9BACT</name>
<evidence type="ECO:0000256" key="1">
    <source>
        <dbReference type="ARBA" id="ARBA00022801"/>
    </source>
</evidence>
<protein>
    <recommendedName>
        <fullName evidence="6">MBL fold hydrolase</fullName>
    </recommendedName>
</protein>
<evidence type="ECO:0000313" key="5">
    <source>
        <dbReference type="Proteomes" id="UP000228561"/>
    </source>
</evidence>
<dbReference type="SUPFAM" id="SSF56281">
    <property type="entry name" value="Metallo-hydrolase/oxidoreductase"/>
    <property type="match status" value="1"/>
</dbReference>
<feature type="domain" description="Metallo-beta-lactamase" evidence="2">
    <location>
        <begin position="16"/>
        <end position="205"/>
    </location>
</feature>
<dbReference type="SMART" id="SM01027">
    <property type="entry name" value="Beta-Casp"/>
    <property type="match status" value="1"/>
</dbReference>
<dbReference type="Pfam" id="PF07521">
    <property type="entry name" value="RMMBL"/>
    <property type="match status" value="1"/>
</dbReference>
<proteinExistence type="predicted"/>
<dbReference type="AlphaFoldDB" id="A0A2M7B955"/>
<dbReference type="Pfam" id="PF00753">
    <property type="entry name" value="Lactamase_B"/>
    <property type="match status" value="1"/>
</dbReference>
<gene>
    <name evidence="4" type="ORF">COS58_01240</name>
</gene>
<evidence type="ECO:0000259" key="2">
    <source>
        <dbReference type="SMART" id="SM00849"/>
    </source>
</evidence>